<evidence type="ECO:0000256" key="1">
    <source>
        <dbReference type="SAM" id="Phobius"/>
    </source>
</evidence>
<keyword evidence="3" id="KW-1185">Reference proteome</keyword>
<dbReference type="AlphaFoldDB" id="A0A841K1U6"/>
<protein>
    <submittedName>
        <fullName evidence="2">Uncharacterized protein</fullName>
    </submittedName>
</protein>
<evidence type="ECO:0000313" key="2">
    <source>
        <dbReference type="EMBL" id="MBB6146567.1"/>
    </source>
</evidence>
<accession>A0A841K1U6</accession>
<dbReference type="EMBL" id="JACHEK010000010">
    <property type="protein sequence ID" value="MBB6146567.1"/>
    <property type="molecule type" value="Genomic_DNA"/>
</dbReference>
<dbReference type="RefSeq" id="WP_050060394.1">
    <property type="nucleotide sequence ID" value="NZ_JACHEK010000010.1"/>
</dbReference>
<feature type="transmembrane region" description="Helical" evidence="1">
    <location>
        <begin position="6"/>
        <end position="27"/>
    </location>
</feature>
<reference evidence="2 3" key="1">
    <citation type="submission" date="2020-08" db="EMBL/GenBank/DDBJ databases">
        <title>Genomic Encyclopedia of Type Strains, Phase IV (KMG-IV): sequencing the most valuable type-strain genomes for metagenomic binning, comparative biology and taxonomic classification.</title>
        <authorList>
            <person name="Goeker M."/>
        </authorList>
    </citation>
    <scope>NUCLEOTIDE SEQUENCE [LARGE SCALE GENOMIC DNA]</scope>
    <source>
        <strain evidence="2 3">DSM 103733</strain>
    </source>
</reference>
<proteinExistence type="predicted"/>
<organism evidence="2 3">
    <name type="scientific">Silvibacterium bohemicum</name>
    <dbReference type="NCBI Taxonomy" id="1577686"/>
    <lineage>
        <taxon>Bacteria</taxon>
        <taxon>Pseudomonadati</taxon>
        <taxon>Acidobacteriota</taxon>
        <taxon>Terriglobia</taxon>
        <taxon>Terriglobales</taxon>
        <taxon>Acidobacteriaceae</taxon>
        <taxon>Silvibacterium</taxon>
    </lineage>
</organism>
<evidence type="ECO:0000313" key="3">
    <source>
        <dbReference type="Proteomes" id="UP000538666"/>
    </source>
</evidence>
<dbReference type="Proteomes" id="UP000538666">
    <property type="component" value="Unassembled WGS sequence"/>
</dbReference>
<sequence>MGQWDFLLRLVLIWVIANLALLTYLIFQYLIRGMRGSDDYPATFRRRTGNSANPARILMIDKSPHFRSAPASLKAKEWKVTDKIR</sequence>
<gene>
    <name evidence="2" type="ORF">HNQ77_004546</name>
</gene>
<keyword evidence="1" id="KW-1133">Transmembrane helix</keyword>
<name>A0A841K1U6_9BACT</name>
<keyword evidence="1" id="KW-0472">Membrane</keyword>
<comment type="caution">
    <text evidence="2">The sequence shown here is derived from an EMBL/GenBank/DDBJ whole genome shotgun (WGS) entry which is preliminary data.</text>
</comment>
<keyword evidence="1" id="KW-0812">Transmembrane</keyword>